<dbReference type="Gene3D" id="1.20.120.520">
    <property type="entry name" value="nmb1532 protein domain like"/>
    <property type="match status" value="1"/>
</dbReference>
<protein>
    <submittedName>
        <fullName evidence="1">Hemerythrin domain-containing protein</fullName>
    </submittedName>
</protein>
<dbReference type="Proteomes" id="UP001207626">
    <property type="component" value="Unassembled WGS sequence"/>
</dbReference>
<gene>
    <name evidence="1" type="ORF">M5X09_26915</name>
</gene>
<sequence>MKKGMTGTGPALRHVDSHSAIHEAALEEAKELTELLESCIKAGQPDKALELAYLMIEHWESRTLQHAQSEEEGLYKEAIEMKPHLRDAVLVLTRDHNLMRYLVRDIKDLLANAGATQEVCHRFHALILIDMLHNRDEETMIEQEIEVSVSEYGKTS</sequence>
<organism evidence="1 2">
    <name type="scientific">Paenibacillus apiarius</name>
    <dbReference type="NCBI Taxonomy" id="46240"/>
    <lineage>
        <taxon>Bacteria</taxon>
        <taxon>Bacillati</taxon>
        <taxon>Bacillota</taxon>
        <taxon>Bacilli</taxon>
        <taxon>Bacillales</taxon>
        <taxon>Paenibacillaceae</taxon>
        <taxon>Paenibacillus</taxon>
    </lineage>
</organism>
<accession>A0ABT4E0V5</accession>
<comment type="caution">
    <text evidence="1">The sequence shown here is derived from an EMBL/GenBank/DDBJ whole genome shotgun (WGS) entry which is preliminary data.</text>
</comment>
<dbReference type="RefSeq" id="WP_254912090.1">
    <property type="nucleotide sequence ID" value="NZ_JAMDLV010000058.1"/>
</dbReference>
<proteinExistence type="predicted"/>
<keyword evidence="2" id="KW-1185">Reference proteome</keyword>
<dbReference type="EMBL" id="JAMDLW010000062">
    <property type="protein sequence ID" value="MCY9523237.1"/>
    <property type="molecule type" value="Genomic_DNA"/>
</dbReference>
<reference evidence="1 2" key="1">
    <citation type="submission" date="2022-05" db="EMBL/GenBank/DDBJ databases">
        <title>Genome Sequencing of Bee-Associated Microbes.</title>
        <authorList>
            <person name="Dunlap C."/>
        </authorList>
    </citation>
    <scope>NUCLEOTIDE SEQUENCE [LARGE SCALE GENOMIC DNA]</scope>
    <source>
        <strain evidence="1 2">NRRL NRS-1438</strain>
    </source>
</reference>
<evidence type="ECO:0000313" key="1">
    <source>
        <dbReference type="EMBL" id="MCY9523237.1"/>
    </source>
</evidence>
<name>A0ABT4E0V5_9BACL</name>
<evidence type="ECO:0000313" key="2">
    <source>
        <dbReference type="Proteomes" id="UP001207626"/>
    </source>
</evidence>